<reference evidence="1" key="1">
    <citation type="submission" date="2020-06" db="EMBL/GenBank/DDBJ databases">
        <authorList>
            <person name="Li T."/>
            <person name="Hu X."/>
            <person name="Zhang T."/>
            <person name="Song X."/>
            <person name="Zhang H."/>
            <person name="Dai N."/>
            <person name="Sheng W."/>
            <person name="Hou X."/>
            <person name="Wei L."/>
        </authorList>
    </citation>
    <scope>NUCLEOTIDE SEQUENCE</scope>
    <source>
        <strain evidence="1">KEN1</strain>
        <tissue evidence="1">Leaf</tissue>
    </source>
</reference>
<comment type="caution">
    <text evidence="1">The sequence shown here is derived from an EMBL/GenBank/DDBJ whole genome shotgun (WGS) entry which is preliminary data.</text>
</comment>
<gene>
    <name evidence="1" type="ORF">Slati_4416400</name>
</gene>
<dbReference type="AlphaFoldDB" id="A0AAW2SPY0"/>
<dbReference type="EMBL" id="JACGWN010000016">
    <property type="protein sequence ID" value="KAL0394502.1"/>
    <property type="molecule type" value="Genomic_DNA"/>
</dbReference>
<sequence length="112" mass="13015">MRGKHLDPMTMHRRSISHLGPEECFCRGISNMLVRNRINILHAEHYRGNILKPIILLLNLVCHRSQYDTADLAVILMPFLKHQTFFRRGPLRQGRGEWLVQDSPGFQNLGQS</sequence>
<proteinExistence type="predicted"/>
<accession>A0AAW2SPY0</accession>
<name>A0AAW2SPY0_9LAMI</name>
<evidence type="ECO:0000313" key="1">
    <source>
        <dbReference type="EMBL" id="KAL0394502.1"/>
    </source>
</evidence>
<protein>
    <submittedName>
        <fullName evidence="1">Uncharacterized protein</fullName>
    </submittedName>
</protein>
<organism evidence="1">
    <name type="scientific">Sesamum latifolium</name>
    <dbReference type="NCBI Taxonomy" id="2727402"/>
    <lineage>
        <taxon>Eukaryota</taxon>
        <taxon>Viridiplantae</taxon>
        <taxon>Streptophyta</taxon>
        <taxon>Embryophyta</taxon>
        <taxon>Tracheophyta</taxon>
        <taxon>Spermatophyta</taxon>
        <taxon>Magnoliopsida</taxon>
        <taxon>eudicotyledons</taxon>
        <taxon>Gunneridae</taxon>
        <taxon>Pentapetalae</taxon>
        <taxon>asterids</taxon>
        <taxon>lamiids</taxon>
        <taxon>Lamiales</taxon>
        <taxon>Pedaliaceae</taxon>
        <taxon>Sesamum</taxon>
    </lineage>
</organism>
<reference evidence="1" key="2">
    <citation type="journal article" date="2024" name="Plant">
        <title>Genomic evolution and insights into agronomic trait innovations of Sesamum species.</title>
        <authorList>
            <person name="Miao H."/>
            <person name="Wang L."/>
            <person name="Qu L."/>
            <person name="Liu H."/>
            <person name="Sun Y."/>
            <person name="Le M."/>
            <person name="Wang Q."/>
            <person name="Wei S."/>
            <person name="Zheng Y."/>
            <person name="Lin W."/>
            <person name="Duan Y."/>
            <person name="Cao H."/>
            <person name="Xiong S."/>
            <person name="Wang X."/>
            <person name="Wei L."/>
            <person name="Li C."/>
            <person name="Ma Q."/>
            <person name="Ju M."/>
            <person name="Zhao R."/>
            <person name="Li G."/>
            <person name="Mu C."/>
            <person name="Tian Q."/>
            <person name="Mei H."/>
            <person name="Zhang T."/>
            <person name="Gao T."/>
            <person name="Zhang H."/>
        </authorList>
    </citation>
    <scope>NUCLEOTIDE SEQUENCE</scope>
    <source>
        <strain evidence="1">KEN1</strain>
    </source>
</reference>